<dbReference type="AlphaFoldDB" id="A0A6J4H0I0"/>
<protein>
    <recommendedName>
        <fullName evidence="2">Resolvase/invertase-type recombinase catalytic domain-containing protein</fullName>
    </recommendedName>
</protein>
<dbReference type="EMBL" id="CADCTL010000008">
    <property type="protein sequence ID" value="CAA9211752.1"/>
    <property type="molecule type" value="Genomic_DNA"/>
</dbReference>
<evidence type="ECO:0008006" key="2">
    <source>
        <dbReference type="Google" id="ProtNLM"/>
    </source>
</evidence>
<proteinExistence type="predicted"/>
<organism evidence="1">
    <name type="scientific">uncultured Acetobacteraceae bacterium</name>
    <dbReference type="NCBI Taxonomy" id="169975"/>
    <lineage>
        <taxon>Bacteria</taxon>
        <taxon>Pseudomonadati</taxon>
        <taxon>Pseudomonadota</taxon>
        <taxon>Alphaproteobacteria</taxon>
        <taxon>Acetobacterales</taxon>
        <taxon>Acetobacteraceae</taxon>
        <taxon>environmental samples</taxon>
    </lineage>
</organism>
<evidence type="ECO:0000313" key="1">
    <source>
        <dbReference type="EMBL" id="CAA9211752.1"/>
    </source>
</evidence>
<sequence length="80" mass="8760">MSAYVEAKHAEAQRRRADLLAQVELAERAGCKSIAEMAEFLNRSGFRNADGGPWMRLRTASAARSRTVSNPADLGALRIN</sequence>
<gene>
    <name evidence="1" type="ORF">AVDCRST_MAG04-111</name>
</gene>
<reference evidence="1" key="1">
    <citation type="submission" date="2020-02" db="EMBL/GenBank/DDBJ databases">
        <authorList>
            <person name="Meier V. D."/>
        </authorList>
    </citation>
    <scope>NUCLEOTIDE SEQUENCE</scope>
    <source>
        <strain evidence="1">AVDCRST_MAG04</strain>
    </source>
</reference>
<accession>A0A6J4H0I0</accession>
<name>A0A6J4H0I0_9PROT</name>